<comment type="catalytic activity">
    <reaction evidence="1">
        <text>Exonucleolytic cleavage in the 3'- to 5'-direction to yield nucleoside 5'-phosphates.</text>
        <dbReference type="EC" id="3.1.11.2"/>
    </reaction>
</comment>
<comment type="similarity">
    <text evidence="2">Belongs to the DNA repair enzymes AP/ExoA family.</text>
</comment>
<evidence type="ECO:0000256" key="5">
    <source>
        <dbReference type="ARBA" id="ARBA00022801"/>
    </source>
</evidence>
<dbReference type="SUPFAM" id="SSF56219">
    <property type="entry name" value="DNase I-like"/>
    <property type="match status" value="1"/>
</dbReference>
<evidence type="ECO:0000259" key="9">
    <source>
        <dbReference type="Pfam" id="PF03372"/>
    </source>
</evidence>
<keyword evidence="4 7" id="KW-0479">Metal-binding</keyword>
<protein>
    <recommendedName>
        <fullName evidence="3">exodeoxyribonuclease III</fullName>
        <ecNumber evidence="3">3.1.11.2</ecNumber>
    </recommendedName>
</protein>
<dbReference type="InterPro" id="IPR005135">
    <property type="entry name" value="Endo/exonuclease/phosphatase"/>
</dbReference>
<feature type="binding site" evidence="7">
    <location>
        <position position="148"/>
    </location>
    <ligand>
        <name>Mg(2+)</name>
        <dbReference type="ChEBI" id="CHEBI:18420"/>
        <label>1</label>
    </ligand>
</feature>
<dbReference type="OrthoDB" id="6073759at2759"/>
<keyword evidence="6 7" id="KW-0460">Magnesium</keyword>
<feature type="binding site" evidence="7">
    <location>
        <position position="10"/>
    </location>
    <ligand>
        <name>Mg(2+)</name>
        <dbReference type="ChEBI" id="CHEBI:18420"/>
        <label>1</label>
    </ligand>
</feature>
<dbReference type="GO" id="GO:0003906">
    <property type="term" value="F:DNA-(apurinic or apyrimidinic site) endonuclease activity"/>
    <property type="evidence" value="ECO:0007669"/>
    <property type="project" value="TreeGrafter"/>
</dbReference>
<keyword evidence="7" id="KW-0464">Manganese</keyword>
<dbReference type="AlphaFoldDB" id="A0A6S7J5P3"/>
<dbReference type="Gene3D" id="3.60.10.10">
    <property type="entry name" value="Endonuclease/exonuclease/phosphatase"/>
    <property type="match status" value="1"/>
</dbReference>
<evidence type="ECO:0000256" key="1">
    <source>
        <dbReference type="ARBA" id="ARBA00000493"/>
    </source>
</evidence>
<evidence type="ECO:0000313" key="11">
    <source>
        <dbReference type="Proteomes" id="UP001152795"/>
    </source>
</evidence>
<evidence type="ECO:0000256" key="6">
    <source>
        <dbReference type="ARBA" id="ARBA00022842"/>
    </source>
</evidence>
<dbReference type="GO" id="GO:0006284">
    <property type="term" value="P:base-excision repair"/>
    <property type="evidence" value="ECO:0007669"/>
    <property type="project" value="TreeGrafter"/>
</dbReference>
<evidence type="ECO:0000256" key="3">
    <source>
        <dbReference type="ARBA" id="ARBA00012115"/>
    </source>
</evidence>
<proteinExistence type="inferred from homology"/>
<keyword evidence="11" id="KW-1185">Reference proteome</keyword>
<evidence type="ECO:0000256" key="4">
    <source>
        <dbReference type="ARBA" id="ARBA00022723"/>
    </source>
</evidence>
<dbReference type="GO" id="GO:0046872">
    <property type="term" value="F:metal ion binding"/>
    <property type="evidence" value="ECO:0007669"/>
    <property type="project" value="UniProtKB-KW"/>
</dbReference>
<dbReference type="GO" id="GO:0005634">
    <property type="term" value="C:nucleus"/>
    <property type="evidence" value="ECO:0007669"/>
    <property type="project" value="TreeGrafter"/>
</dbReference>
<comment type="caution">
    <text evidence="10">The sequence shown here is derived from an EMBL/GenBank/DDBJ whole genome shotgun (WGS) entry which is preliminary data.</text>
</comment>
<feature type="site" description="Transition state stabilizer" evidence="8">
    <location>
        <position position="150"/>
    </location>
</feature>
<gene>
    <name evidence="10" type="ORF">PACLA_8A021973</name>
</gene>
<dbReference type="EMBL" id="CACRXK020014753">
    <property type="protein sequence ID" value="CAB4027355.1"/>
    <property type="molecule type" value="Genomic_DNA"/>
</dbReference>
<dbReference type="PANTHER" id="PTHR22748">
    <property type="entry name" value="AP ENDONUCLEASE"/>
    <property type="match status" value="1"/>
</dbReference>
<evidence type="ECO:0000256" key="7">
    <source>
        <dbReference type="PIRSR" id="PIRSR604808-2"/>
    </source>
</evidence>
<evidence type="ECO:0000313" key="10">
    <source>
        <dbReference type="EMBL" id="CAB4027355.1"/>
    </source>
</evidence>
<evidence type="ECO:0000256" key="2">
    <source>
        <dbReference type="ARBA" id="ARBA00007092"/>
    </source>
</evidence>
<feature type="binding site" evidence="7">
    <location>
        <position position="39"/>
    </location>
    <ligand>
        <name>Mg(2+)</name>
        <dbReference type="ChEBI" id="CHEBI:18420"/>
        <label>1</label>
    </ligand>
</feature>
<feature type="domain" description="Endonuclease/exonuclease/phosphatase" evidence="9">
    <location>
        <begin position="7"/>
        <end position="164"/>
    </location>
</feature>
<dbReference type="PANTHER" id="PTHR22748:SF6">
    <property type="entry name" value="DNA-(APURINIC OR APYRIMIDINIC SITE) ENDONUCLEASE"/>
    <property type="match status" value="1"/>
</dbReference>
<comment type="cofactor">
    <cofactor evidence="7">
        <name>Mg(2+)</name>
        <dbReference type="ChEBI" id="CHEBI:18420"/>
    </cofactor>
    <cofactor evidence="7">
        <name>Mn(2+)</name>
        <dbReference type="ChEBI" id="CHEBI:29035"/>
    </cofactor>
    <text evidence="7">Probably binds two magnesium or manganese ions per subunit.</text>
</comment>
<dbReference type="GO" id="GO:0008311">
    <property type="term" value="F:double-stranded DNA 3'-5' DNA exonuclease activity"/>
    <property type="evidence" value="ECO:0007669"/>
    <property type="project" value="UniProtKB-EC"/>
</dbReference>
<dbReference type="GO" id="GO:0008081">
    <property type="term" value="F:phosphoric diester hydrolase activity"/>
    <property type="evidence" value="ECO:0007669"/>
    <property type="project" value="TreeGrafter"/>
</dbReference>
<dbReference type="Pfam" id="PF03372">
    <property type="entry name" value="Exo_endo_phos"/>
    <property type="match status" value="1"/>
</dbReference>
<feature type="binding site" evidence="7">
    <location>
        <position position="150"/>
    </location>
    <ligand>
        <name>Mg(2+)</name>
        <dbReference type="ChEBI" id="CHEBI:18420"/>
        <label>1</label>
    </ligand>
</feature>
<dbReference type="InterPro" id="IPR004808">
    <property type="entry name" value="AP_endonuc_1"/>
</dbReference>
<sequence>MSKLTFITLNCRGLRTADNRATLFQWANYAKTDFVCLHETHSSSEEKFSSSLHHATSSGCNKFGYKCISSPGTILSCGVAILYNPSYDVVSCSRDQDGRLLYAEFSKDGNLIQLVNIYAPNTAKPASTFFESLYQLLDPDTPTVLCGDFNTVVDPIKDRFGCNSQSPSAYNWSVTLHHLMCTRLLNGDEVLPVIEDVKSELEAAHRDEARGARIRANVQWAEEGEASTKYFFGLERKRGQRRIFTSVKNMAGTVVSTFVGIARAWVAFYGLLFTSQSLDRPRLLLEFLVNETVQR</sequence>
<dbReference type="EC" id="3.1.11.2" evidence="3"/>
<accession>A0A6S7J5P3</accession>
<dbReference type="InterPro" id="IPR036691">
    <property type="entry name" value="Endo/exonu/phosph_ase_sf"/>
</dbReference>
<keyword evidence="5" id="KW-0378">Hydrolase</keyword>
<name>A0A6S7J5P3_PARCT</name>
<organism evidence="10 11">
    <name type="scientific">Paramuricea clavata</name>
    <name type="common">Red gorgonian</name>
    <name type="synonym">Violescent sea-whip</name>
    <dbReference type="NCBI Taxonomy" id="317549"/>
    <lineage>
        <taxon>Eukaryota</taxon>
        <taxon>Metazoa</taxon>
        <taxon>Cnidaria</taxon>
        <taxon>Anthozoa</taxon>
        <taxon>Octocorallia</taxon>
        <taxon>Malacalcyonacea</taxon>
        <taxon>Plexauridae</taxon>
        <taxon>Paramuricea</taxon>
    </lineage>
</organism>
<dbReference type="Proteomes" id="UP001152795">
    <property type="component" value="Unassembled WGS sequence"/>
</dbReference>
<evidence type="ECO:0000256" key="8">
    <source>
        <dbReference type="PIRSR" id="PIRSR604808-3"/>
    </source>
</evidence>
<reference evidence="10" key="1">
    <citation type="submission" date="2020-04" db="EMBL/GenBank/DDBJ databases">
        <authorList>
            <person name="Alioto T."/>
            <person name="Alioto T."/>
            <person name="Gomez Garrido J."/>
        </authorList>
    </citation>
    <scope>NUCLEOTIDE SEQUENCE</scope>
    <source>
        <strain evidence="10">A484AB</strain>
    </source>
</reference>